<dbReference type="NCBIfam" id="TIGR04407">
    <property type="entry name" value="LptF_YjgP"/>
    <property type="match status" value="1"/>
</dbReference>
<dbReference type="Proteomes" id="UP000698242">
    <property type="component" value="Unassembled WGS sequence"/>
</dbReference>
<dbReference type="InterPro" id="IPR030922">
    <property type="entry name" value="LptF"/>
</dbReference>
<evidence type="ECO:0000256" key="5">
    <source>
        <dbReference type="ARBA" id="ARBA00023136"/>
    </source>
</evidence>
<evidence type="ECO:0000313" key="8">
    <source>
        <dbReference type="Proteomes" id="UP000698242"/>
    </source>
</evidence>
<protein>
    <submittedName>
        <fullName evidence="7">Permease Yjg/PYjgQ</fullName>
    </submittedName>
</protein>
<dbReference type="Pfam" id="PF03739">
    <property type="entry name" value="LptF_LptG"/>
    <property type="match status" value="1"/>
</dbReference>
<keyword evidence="4 6" id="KW-1133">Transmembrane helix</keyword>
<dbReference type="OrthoDB" id="8477889at2"/>
<accession>A0A921NP33</accession>
<feature type="transmembrane region" description="Helical" evidence="6">
    <location>
        <begin position="60"/>
        <end position="78"/>
    </location>
</feature>
<comment type="caution">
    <text evidence="7">The sequence shown here is derived from an EMBL/GenBank/DDBJ whole genome shotgun (WGS) entry which is preliminary data.</text>
</comment>
<comment type="subcellular location">
    <subcellularLocation>
        <location evidence="1">Cell membrane</location>
        <topology evidence="1">Multi-pass membrane protein</topology>
    </subcellularLocation>
</comment>
<keyword evidence="3 6" id="KW-0812">Transmembrane</keyword>
<evidence type="ECO:0000256" key="4">
    <source>
        <dbReference type="ARBA" id="ARBA00022989"/>
    </source>
</evidence>
<dbReference type="PANTHER" id="PTHR33529">
    <property type="entry name" value="SLR0882 PROTEIN-RELATED"/>
    <property type="match status" value="1"/>
</dbReference>
<feature type="transmembrane region" description="Helical" evidence="6">
    <location>
        <begin position="280"/>
        <end position="299"/>
    </location>
</feature>
<dbReference type="AlphaFoldDB" id="A0A921NP33"/>
<gene>
    <name evidence="7" type="ORF">PMES_02640</name>
</gene>
<dbReference type="InterPro" id="IPR005495">
    <property type="entry name" value="LptG/LptF_permease"/>
</dbReference>
<evidence type="ECO:0000256" key="3">
    <source>
        <dbReference type="ARBA" id="ARBA00022692"/>
    </source>
</evidence>
<feature type="transmembrane region" description="Helical" evidence="6">
    <location>
        <begin position="311"/>
        <end position="329"/>
    </location>
</feature>
<evidence type="ECO:0000256" key="6">
    <source>
        <dbReference type="SAM" id="Phobius"/>
    </source>
</evidence>
<feature type="transmembrane region" description="Helical" evidence="6">
    <location>
        <begin position="12"/>
        <end position="29"/>
    </location>
</feature>
<keyword evidence="8" id="KW-1185">Reference proteome</keyword>
<proteinExistence type="predicted"/>
<dbReference type="GO" id="GO:0055085">
    <property type="term" value="P:transmembrane transport"/>
    <property type="evidence" value="ECO:0007669"/>
    <property type="project" value="InterPro"/>
</dbReference>
<evidence type="ECO:0000256" key="2">
    <source>
        <dbReference type="ARBA" id="ARBA00022475"/>
    </source>
</evidence>
<sequence>MTRFDRYLLSQLMMLFGFFSLVLILVYWVNQAVSLFDQIIANGHSAGVFLEFSALTLPNVIRVVLPVSGFAAAVYVTNRLSQDSEMVVAQAAGMSPARLARPVLAFGAIVALLVFVLTHVLGPASSRILAERTAELAEDVTAGLLSEGVFLHPGEGVTFYIGEISETSELREVFLSDTRNPDRRSTYTAERALLLRSEAGPKLVMFDGMVQSLRRDNGQLSVTRFDDFAFDIAALLELPQLGPRSVRQVSTAELLRAGPALSEETGQTVARLRLEGHERFAQGLVAAGTPLVGFALLLVGGFSRFGVWRQVLGAVICLIAVEMTDNVLARLASADAALWPLAYGAGMLAFAIGAAALWLSARPRGRSVQRRMGAARP</sequence>
<dbReference type="GO" id="GO:0015920">
    <property type="term" value="P:lipopolysaccharide transport"/>
    <property type="evidence" value="ECO:0007669"/>
    <property type="project" value="TreeGrafter"/>
</dbReference>
<evidence type="ECO:0000256" key="1">
    <source>
        <dbReference type="ARBA" id="ARBA00004651"/>
    </source>
</evidence>
<dbReference type="EMBL" id="APKE01000033">
    <property type="protein sequence ID" value="KAF0674932.1"/>
    <property type="molecule type" value="Genomic_DNA"/>
</dbReference>
<reference evidence="7" key="1">
    <citation type="submission" date="2013-03" db="EMBL/GenBank/DDBJ databases">
        <title>Genome Sequence of the Profundibacterium mesophilum strain KAUST100406-0324T from Red Sea, a novel genus in the family Rhodobacteraceae.</title>
        <authorList>
            <person name="Essack M."/>
            <person name="Alam I."/>
            <person name="Lafi F."/>
            <person name="Alawi W."/>
            <person name="Kamanu F."/>
            <person name="Al-Suwailem A."/>
            <person name="Lee O.O."/>
            <person name="Xu Y."/>
            <person name="Bajic V."/>
            <person name="Qian P.-Y."/>
            <person name="Archer J."/>
        </authorList>
    </citation>
    <scope>NUCLEOTIDE SEQUENCE</scope>
    <source>
        <strain evidence="7">KAUST100406-0324</strain>
    </source>
</reference>
<name>A0A921NP33_9RHOB</name>
<dbReference type="GO" id="GO:0043190">
    <property type="term" value="C:ATP-binding cassette (ABC) transporter complex"/>
    <property type="evidence" value="ECO:0007669"/>
    <property type="project" value="InterPro"/>
</dbReference>
<dbReference type="PANTHER" id="PTHR33529:SF6">
    <property type="entry name" value="YJGP_YJGQ FAMILY PERMEASE"/>
    <property type="match status" value="1"/>
</dbReference>
<feature type="transmembrane region" description="Helical" evidence="6">
    <location>
        <begin position="341"/>
        <end position="361"/>
    </location>
</feature>
<evidence type="ECO:0000313" key="7">
    <source>
        <dbReference type="EMBL" id="KAF0674932.1"/>
    </source>
</evidence>
<feature type="transmembrane region" description="Helical" evidence="6">
    <location>
        <begin position="99"/>
        <end position="122"/>
    </location>
</feature>
<keyword evidence="2" id="KW-1003">Cell membrane</keyword>
<organism evidence="7 8">
    <name type="scientific">Profundibacterium mesophilum KAUST100406-0324</name>
    <dbReference type="NCBI Taxonomy" id="1037889"/>
    <lineage>
        <taxon>Bacteria</taxon>
        <taxon>Pseudomonadati</taxon>
        <taxon>Pseudomonadota</taxon>
        <taxon>Alphaproteobacteria</taxon>
        <taxon>Rhodobacterales</taxon>
        <taxon>Roseobacteraceae</taxon>
        <taxon>Profundibacterium</taxon>
    </lineage>
</organism>
<keyword evidence="5 6" id="KW-0472">Membrane</keyword>